<evidence type="ECO:0000313" key="2">
    <source>
        <dbReference type="EMBL" id="QBF34752.1"/>
    </source>
</evidence>
<evidence type="ECO:0000313" key="3">
    <source>
        <dbReference type="Proteomes" id="UP000289326"/>
    </source>
</evidence>
<gene>
    <name evidence="2" type="ORF">EG856_02380</name>
</gene>
<keyword evidence="3" id="KW-1185">Reference proteome</keyword>
<keyword evidence="1" id="KW-0175">Coiled coil</keyword>
<name>A0A4V0ZAH8_9BACT</name>
<sequence>MSKFYTIFSNLGNIITPVTSLSSYNQTYLVQDKKIDQNLHTIFYELGENRKINIQNSLKEIKQVKKIVQNQKKDLEEVITILSKNEKFEKKFEKIPENQRKRIIFSYFKNIAKEHKIDFNEEEALNKITIKIQKDYFKKMNSEIYKLKIKENIQRRNLKKAKVEEKFITDEKKVGQ</sequence>
<protein>
    <submittedName>
        <fullName evidence="2">Uncharacterized protein</fullName>
    </submittedName>
</protein>
<dbReference type="Proteomes" id="UP000289326">
    <property type="component" value="Chromosome"/>
</dbReference>
<accession>A0A4V0ZAH8</accession>
<dbReference type="EMBL" id="CP034841">
    <property type="protein sequence ID" value="QBF34752.1"/>
    <property type="molecule type" value="Genomic_DNA"/>
</dbReference>
<evidence type="ECO:0000256" key="1">
    <source>
        <dbReference type="SAM" id="Coils"/>
    </source>
</evidence>
<dbReference type="KEGG" id="mphi:EG856_02380"/>
<organism evidence="2 3">
    <name type="scientific">Mycoplasmopsis phocirhinis</name>
    <dbReference type="NCBI Taxonomy" id="142650"/>
    <lineage>
        <taxon>Bacteria</taxon>
        <taxon>Bacillati</taxon>
        <taxon>Mycoplasmatota</taxon>
        <taxon>Mycoplasmoidales</taxon>
        <taxon>Metamycoplasmataceae</taxon>
        <taxon>Mycoplasmopsis</taxon>
    </lineage>
</organism>
<reference evidence="2 3" key="1">
    <citation type="submission" date="2019-01" db="EMBL/GenBank/DDBJ databases">
        <title>Complete sequence and annotation of the Mycoplasma phocirhinis strain 852T genome.</title>
        <authorList>
            <person name="Frasca S.Jr."/>
            <person name="Kutish G.F."/>
            <person name="Castellanos Gell J."/>
            <person name="Michaels D.L."/>
            <person name="Brown D.R."/>
        </authorList>
    </citation>
    <scope>NUCLEOTIDE SEQUENCE [LARGE SCALE GENOMIC DNA]</scope>
    <source>
        <strain evidence="2 3">852</strain>
    </source>
</reference>
<proteinExistence type="predicted"/>
<feature type="coiled-coil region" evidence="1">
    <location>
        <begin position="54"/>
        <end position="85"/>
    </location>
</feature>
<dbReference type="RefSeq" id="WP_130429529.1">
    <property type="nucleotide sequence ID" value="NZ_CP034841.1"/>
</dbReference>
<dbReference type="AlphaFoldDB" id="A0A4V0ZAH8"/>